<dbReference type="OrthoDB" id="4865193at2759"/>
<proteinExistence type="predicted"/>
<dbReference type="VEuPathDB" id="FungiDB:CCM_04853"/>
<gene>
    <name evidence="1" type="ORF">A9K55_003963</name>
</gene>
<reference evidence="1 2" key="1">
    <citation type="journal article" date="2017" name="BMC Genomics">
        <title>Chromosome level assembly and secondary metabolite potential of the parasitic fungus Cordyceps militaris.</title>
        <authorList>
            <person name="Kramer G.J."/>
            <person name="Nodwell J.R."/>
        </authorList>
    </citation>
    <scope>NUCLEOTIDE SEQUENCE [LARGE SCALE GENOMIC DNA]</scope>
    <source>
        <strain evidence="1 2">ATCC 34164</strain>
    </source>
</reference>
<protein>
    <submittedName>
        <fullName evidence="1">Uncharacterized protein</fullName>
    </submittedName>
</protein>
<dbReference type="EMBL" id="CP023325">
    <property type="protein sequence ID" value="ATY63825.1"/>
    <property type="molecule type" value="Genomic_DNA"/>
</dbReference>
<sequence length="99" mass="11360">MADIPISQLKLELTAAENRRAELKQEFFGVHAALREKKAAMDRLKCTHDPSSNTNKYAQSLQLEGDIAELQQKEVMVTNDIHDTMNSIMLLKYRIESRQ</sequence>
<name>A0A2H4SL47_CORMI</name>
<dbReference type="VEuPathDB" id="FungiDB:A9K55_003963"/>
<dbReference type="Proteomes" id="UP000323067">
    <property type="component" value="Chromosome v"/>
</dbReference>
<evidence type="ECO:0000313" key="2">
    <source>
        <dbReference type="Proteomes" id="UP000323067"/>
    </source>
</evidence>
<dbReference type="AlphaFoldDB" id="A0A2H4SL47"/>
<dbReference type="OMA" id="NDIHDTM"/>
<accession>A0A2H4SL47</accession>
<organism evidence="1 2">
    <name type="scientific">Cordyceps militaris</name>
    <name type="common">Caterpillar fungus</name>
    <name type="synonym">Clavaria militaris</name>
    <dbReference type="NCBI Taxonomy" id="73501"/>
    <lineage>
        <taxon>Eukaryota</taxon>
        <taxon>Fungi</taxon>
        <taxon>Dikarya</taxon>
        <taxon>Ascomycota</taxon>
        <taxon>Pezizomycotina</taxon>
        <taxon>Sordariomycetes</taxon>
        <taxon>Hypocreomycetidae</taxon>
        <taxon>Hypocreales</taxon>
        <taxon>Cordycipitaceae</taxon>
        <taxon>Cordyceps</taxon>
    </lineage>
</organism>
<evidence type="ECO:0000313" key="1">
    <source>
        <dbReference type="EMBL" id="ATY63825.1"/>
    </source>
</evidence>